<evidence type="ECO:0000256" key="1">
    <source>
        <dbReference type="ARBA" id="ARBA00023015"/>
    </source>
</evidence>
<accession>A0A9W6NTM9</accession>
<dbReference type="InterPro" id="IPR036271">
    <property type="entry name" value="Tet_transcr_reg_TetR-rel_C_sf"/>
</dbReference>
<dbReference type="SUPFAM" id="SSF46689">
    <property type="entry name" value="Homeodomain-like"/>
    <property type="match status" value="1"/>
</dbReference>
<dbReference type="InterPro" id="IPR050109">
    <property type="entry name" value="HTH-type_TetR-like_transc_reg"/>
</dbReference>
<comment type="caution">
    <text evidence="6">The sequence shown here is derived from an EMBL/GenBank/DDBJ whole genome shotgun (WGS) entry which is preliminary data.</text>
</comment>
<dbReference type="GO" id="GO:0003700">
    <property type="term" value="F:DNA-binding transcription factor activity"/>
    <property type="evidence" value="ECO:0007669"/>
    <property type="project" value="TreeGrafter"/>
</dbReference>
<dbReference type="PANTHER" id="PTHR30055">
    <property type="entry name" value="HTH-TYPE TRANSCRIPTIONAL REGULATOR RUTR"/>
    <property type="match status" value="1"/>
</dbReference>
<keyword evidence="7" id="KW-1185">Reference proteome</keyword>
<feature type="DNA-binding region" description="H-T-H motif" evidence="4">
    <location>
        <begin position="28"/>
        <end position="47"/>
    </location>
</feature>
<dbReference type="InterPro" id="IPR001647">
    <property type="entry name" value="HTH_TetR"/>
</dbReference>
<dbReference type="InterPro" id="IPR009057">
    <property type="entry name" value="Homeodomain-like_sf"/>
</dbReference>
<reference evidence="6" key="2">
    <citation type="submission" date="2023-01" db="EMBL/GenBank/DDBJ databases">
        <authorList>
            <person name="Sun Q."/>
            <person name="Evtushenko L."/>
        </authorList>
    </citation>
    <scope>NUCLEOTIDE SEQUENCE</scope>
    <source>
        <strain evidence="6">VKM Ac-1321</strain>
    </source>
</reference>
<dbReference type="AlphaFoldDB" id="A0A9W6NTM9"/>
<dbReference type="PANTHER" id="PTHR30055:SF234">
    <property type="entry name" value="HTH-TYPE TRANSCRIPTIONAL REGULATOR BETI"/>
    <property type="match status" value="1"/>
</dbReference>
<organism evidence="6 7">
    <name type="scientific">Dactylosporangium matsuzakiense</name>
    <dbReference type="NCBI Taxonomy" id="53360"/>
    <lineage>
        <taxon>Bacteria</taxon>
        <taxon>Bacillati</taxon>
        <taxon>Actinomycetota</taxon>
        <taxon>Actinomycetes</taxon>
        <taxon>Micromonosporales</taxon>
        <taxon>Micromonosporaceae</taxon>
        <taxon>Dactylosporangium</taxon>
    </lineage>
</organism>
<dbReference type="Pfam" id="PF00440">
    <property type="entry name" value="TetR_N"/>
    <property type="match status" value="1"/>
</dbReference>
<dbReference type="SUPFAM" id="SSF48498">
    <property type="entry name" value="Tetracyclin repressor-like, C-terminal domain"/>
    <property type="match status" value="1"/>
</dbReference>
<keyword evidence="3" id="KW-0804">Transcription</keyword>
<feature type="domain" description="HTH tetR-type" evidence="5">
    <location>
        <begin position="5"/>
        <end position="65"/>
    </location>
</feature>
<gene>
    <name evidence="6" type="ORF">GCM10017581_105140</name>
</gene>
<evidence type="ECO:0000259" key="5">
    <source>
        <dbReference type="PROSITE" id="PS50977"/>
    </source>
</evidence>
<dbReference type="Proteomes" id="UP001143480">
    <property type="component" value="Unassembled WGS sequence"/>
</dbReference>
<sequence>MAQATATREAIAAAAERLFARYGYAGTTIAAVAEEAGVTPKSVYALADKPGLLLLVVRRAGAAAGPEDTAGTLLRRYPVERAFEEAALAEPALREAWRRHERARRAALKGLVRTFADAGRLRPGLTVGRATDTLWALVTWHSVALLVEQRGWGRAKVATWLDQLIRHTLEGPAGAAPTGP</sequence>
<dbReference type="Gene3D" id="1.10.357.10">
    <property type="entry name" value="Tetracycline Repressor, domain 2"/>
    <property type="match status" value="1"/>
</dbReference>
<dbReference type="PROSITE" id="PS50977">
    <property type="entry name" value="HTH_TETR_2"/>
    <property type="match status" value="1"/>
</dbReference>
<protein>
    <recommendedName>
        <fullName evidence="5">HTH tetR-type domain-containing protein</fullName>
    </recommendedName>
</protein>
<proteinExistence type="predicted"/>
<keyword evidence="2 4" id="KW-0238">DNA-binding</keyword>
<evidence type="ECO:0000313" key="6">
    <source>
        <dbReference type="EMBL" id="GLL08743.1"/>
    </source>
</evidence>
<dbReference type="GO" id="GO:0000976">
    <property type="term" value="F:transcription cis-regulatory region binding"/>
    <property type="evidence" value="ECO:0007669"/>
    <property type="project" value="TreeGrafter"/>
</dbReference>
<dbReference type="Gene3D" id="1.10.10.60">
    <property type="entry name" value="Homeodomain-like"/>
    <property type="match status" value="1"/>
</dbReference>
<reference evidence="6" key="1">
    <citation type="journal article" date="2014" name="Int. J. Syst. Evol. Microbiol.">
        <title>Complete genome sequence of Corynebacterium casei LMG S-19264T (=DSM 44701T), isolated from a smear-ripened cheese.</title>
        <authorList>
            <consortium name="US DOE Joint Genome Institute (JGI-PGF)"/>
            <person name="Walter F."/>
            <person name="Albersmeier A."/>
            <person name="Kalinowski J."/>
            <person name="Ruckert C."/>
        </authorList>
    </citation>
    <scope>NUCLEOTIDE SEQUENCE</scope>
    <source>
        <strain evidence="6">VKM Ac-1321</strain>
    </source>
</reference>
<dbReference type="EMBL" id="BSFP01000186">
    <property type="protein sequence ID" value="GLL08743.1"/>
    <property type="molecule type" value="Genomic_DNA"/>
</dbReference>
<evidence type="ECO:0000256" key="2">
    <source>
        <dbReference type="ARBA" id="ARBA00023125"/>
    </source>
</evidence>
<keyword evidence="1" id="KW-0805">Transcription regulation</keyword>
<evidence type="ECO:0000313" key="7">
    <source>
        <dbReference type="Proteomes" id="UP001143480"/>
    </source>
</evidence>
<name>A0A9W6NTM9_9ACTN</name>
<evidence type="ECO:0000256" key="4">
    <source>
        <dbReference type="PROSITE-ProRule" id="PRU00335"/>
    </source>
</evidence>
<evidence type="ECO:0000256" key="3">
    <source>
        <dbReference type="ARBA" id="ARBA00023163"/>
    </source>
</evidence>
<dbReference type="RefSeq" id="WP_223105169.1">
    <property type="nucleotide sequence ID" value="NZ_BSFP01000186.1"/>
</dbReference>